<reference evidence="8 15" key="8">
    <citation type="submission" date="2018-08" db="EMBL/GenBank/DDBJ databases">
        <authorList>
            <person name="Fokvardsen B D."/>
            <person name="Norman A."/>
        </authorList>
    </citation>
    <scope>NUCLEOTIDE SEQUENCE [LARGE SCALE GENOMIC DNA]</scope>
    <source>
        <strain evidence="8 15">DKC2</strain>
    </source>
</reference>
<evidence type="ECO:0000313" key="16">
    <source>
        <dbReference type="Proteomes" id="UP000671119"/>
    </source>
</evidence>
<evidence type="ECO:0000313" key="6">
    <source>
        <dbReference type="EMBL" id="OMH61177.1"/>
    </source>
</evidence>
<evidence type="ECO:0000313" key="8">
    <source>
        <dbReference type="EMBL" id="VCU51517.1"/>
    </source>
</evidence>
<reference evidence="7 14" key="5">
    <citation type="journal article" date="2017" name="N. Engl. J. Med.">
        <title>Transmission of Extensively Drug-Resistant Tuberculosis in South Africa.</title>
        <authorList>
            <person name="Shah N.S."/>
            <person name="Auld S.C."/>
            <person name="Brust J.C."/>
            <person name="Mathema B."/>
            <person name="Ismail N."/>
            <person name="Moodley P."/>
            <person name="Mlisana K."/>
            <person name="Allana S."/>
            <person name="Campbell A."/>
            <person name="Mthiyane T."/>
            <person name="Morris N."/>
            <person name="Mpangase P."/>
            <person name="van der Meulen H."/>
            <person name="Omar S.V."/>
            <person name="Brown T.S."/>
            <person name="Narechania A."/>
            <person name="Shaskina E."/>
            <person name="Kapwata T."/>
            <person name="Kreiswirth B."/>
            <person name="Gandhi N.R."/>
        </authorList>
    </citation>
    <scope>NUCLEOTIDE SEQUENCE [LARGE SCALE GENOMIC DNA]</scope>
    <source>
        <strain evidence="7 14">32301_S10</strain>
    </source>
</reference>
<evidence type="ECO:0000313" key="12">
    <source>
        <dbReference type="Proteomes" id="UP000050164"/>
    </source>
</evidence>
<reference evidence="4" key="3">
    <citation type="submission" date="2015-03" db="EMBL/GenBank/DDBJ databases">
        <authorList>
            <person name="Murphy D."/>
        </authorList>
    </citation>
    <scope>NUCLEOTIDE SEQUENCE [LARGE SCALE GENOMIC DNA]</scope>
    <source>
        <strain evidence="4">K00500041</strain>
    </source>
</reference>
<evidence type="ECO:0000313" key="4">
    <source>
        <dbReference type="EMBL" id="COW08906.1"/>
    </source>
</evidence>
<accession>A0A045GRF9</accession>
<evidence type="ECO:0000313" key="11">
    <source>
        <dbReference type="Proteomes" id="UP000050139"/>
    </source>
</evidence>
<protein>
    <submittedName>
        <fullName evidence="7">Uncharacterized protein</fullName>
    </submittedName>
</protein>
<gene>
    <name evidence="6" type="ORF">A4S10_03367</name>
    <name evidence="8" type="ORF">DKC2_3425</name>
    <name evidence="7" type="ORF">DSJ38_12745</name>
    <name evidence="1" type="ORF">ERS007688_01284</name>
    <name evidence="4" type="ORF">ERS007703_02730</name>
    <name evidence="2" type="ORF">ERS027659_00597</name>
    <name evidence="3" type="ORF">ERS094118_01472</name>
    <name evidence="5" type="ORF">J8J21_06800</name>
</gene>
<dbReference type="EMBL" id="CFOH01000157">
    <property type="protein sequence ID" value="CFE48917.1"/>
    <property type="molecule type" value="Genomic_DNA"/>
</dbReference>
<dbReference type="EMBL" id="CNFT01000084">
    <property type="protein sequence ID" value="CKR03955.1"/>
    <property type="molecule type" value="Genomic_DNA"/>
</dbReference>
<reference evidence="6 13" key="6">
    <citation type="submission" date="2017-02" db="EMBL/GenBank/DDBJ databases">
        <title>Protein polymorphisms may explain contrasting epidemiological fitness of two variants of a multidrug-resistant Mycobacterium tuberculosis strain.</title>
        <authorList>
            <person name="Bigi M.M."/>
            <person name="Lopez B."/>
            <person name="Blanco F.C."/>
            <person name="Sasiain M.C."/>
            <person name="De La Barrera S."/>
            <person name="Ritacco V."/>
            <person name="Bigi F."/>
            <person name="Soria M.A."/>
        </authorList>
    </citation>
    <scope>NUCLEOTIDE SEQUENCE [LARGE SCALE GENOMIC DNA]</scope>
    <source>
        <strain evidence="6 13">6548</strain>
    </source>
</reference>
<evidence type="ECO:0000313" key="3">
    <source>
        <dbReference type="EMBL" id="CLV89160.1"/>
    </source>
</evidence>
<evidence type="ECO:0000313" key="14">
    <source>
        <dbReference type="Proteomes" id="UP000256381"/>
    </source>
</evidence>
<reference evidence="6 13" key="4">
    <citation type="submission" date="2016-04" db="EMBL/GenBank/DDBJ databases">
        <authorList>
            <person name="Bigi M."/>
            <person name="Bigi F."/>
            <person name="Soria M.A."/>
        </authorList>
    </citation>
    <scope>NUCLEOTIDE SEQUENCE [LARGE SCALE GENOMIC DNA]</scope>
    <source>
        <strain evidence="6 13">6548</strain>
    </source>
</reference>
<dbReference type="RefSeq" id="WP_003899976.1">
    <property type="nucleotide sequence ID" value="NZ_AP017901.1"/>
</dbReference>
<evidence type="ECO:0000313" key="13">
    <source>
        <dbReference type="Proteomes" id="UP000189452"/>
    </source>
</evidence>
<dbReference type="EMBL" id="LWDQ01000001">
    <property type="protein sequence ID" value="OMH61177.1"/>
    <property type="molecule type" value="Genomic_DNA"/>
</dbReference>
<reference evidence="3 11" key="1">
    <citation type="submission" date="2015-03" db="EMBL/GenBank/DDBJ databases">
        <authorList>
            <consortium name="Pathogen Informatics"/>
            <person name="Murphy D."/>
        </authorList>
    </citation>
    <scope>NUCLEOTIDE SEQUENCE [LARGE SCALE GENOMIC DNA]</scope>
    <source>
        <strain evidence="3 11">0268S</strain>
    </source>
</reference>
<evidence type="ECO:0000313" key="7">
    <source>
        <dbReference type="EMBL" id="REQ51425.1"/>
    </source>
</evidence>
<dbReference type="EMBL" id="JAGIZI010000007">
    <property type="protein sequence ID" value="MBP0682835.1"/>
    <property type="molecule type" value="Genomic_DNA"/>
</dbReference>
<evidence type="ECO:0000313" key="5">
    <source>
        <dbReference type="EMBL" id="MBP0682835.1"/>
    </source>
</evidence>
<dbReference type="PATRIC" id="fig|1773.211.peg.2261"/>
<name>A0A045GRF9_MYCTX</name>
<evidence type="ECO:0000313" key="10">
    <source>
        <dbReference type="Proteomes" id="UP000046947"/>
    </source>
</evidence>
<dbReference type="Proteomes" id="UP000046947">
    <property type="component" value="Unassembled WGS sequence"/>
</dbReference>
<organism evidence="7 14">
    <name type="scientific">Mycobacterium tuberculosis</name>
    <dbReference type="NCBI Taxonomy" id="1773"/>
    <lineage>
        <taxon>Bacteria</taxon>
        <taxon>Bacillati</taxon>
        <taxon>Actinomycetota</taxon>
        <taxon>Actinomycetes</taxon>
        <taxon>Mycobacteriales</taxon>
        <taxon>Mycobacteriaceae</taxon>
        <taxon>Mycobacterium</taxon>
        <taxon>Mycobacterium tuberculosis complex</taxon>
    </lineage>
</organism>
<dbReference type="Proteomes" id="UP000038802">
    <property type="component" value="Unassembled WGS sequence"/>
</dbReference>
<dbReference type="EMBL" id="LR027516">
    <property type="protein sequence ID" value="VCU51517.1"/>
    <property type="molecule type" value="Genomic_DNA"/>
</dbReference>
<dbReference type="Proteomes" id="UP000189452">
    <property type="component" value="Chromosome"/>
</dbReference>
<dbReference type="Proteomes" id="UP000050164">
    <property type="component" value="Unassembled WGS sequence"/>
</dbReference>
<reference evidence="5 16" key="9">
    <citation type="submission" date="2021-03" db="EMBL/GenBank/DDBJ databases">
        <title>Whole Genome Sequencing of Mycobacterium tuberculosis clinical isolates from Arunachal Pradesh, India.</title>
        <authorList>
            <person name="Singh S."/>
            <person name="Mudliar S.R."/>
            <person name="Kulsum U."/>
            <person name="Rufai S.B."/>
            <person name="Singh P.K."/>
            <person name="Umpo M."/>
            <person name="Nyori M."/>
        </authorList>
    </citation>
    <scope>NUCLEOTIDE SEQUENCE [LARGE SCALE GENOMIC DNA]</scope>
    <source>
        <strain evidence="5 16">OMICS/BPL/0142/20/SP</strain>
    </source>
</reference>
<dbReference type="AlphaFoldDB" id="A0A045GRF9"/>
<evidence type="ECO:0000313" key="9">
    <source>
        <dbReference type="Proteomes" id="UP000038802"/>
    </source>
</evidence>
<dbReference type="Proteomes" id="UP000671119">
    <property type="component" value="Unassembled WGS sequence"/>
</dbReference>
<dbReference type="EMBL" id="QTBD01000156">
    <property type="protein sequence ID" value="REQ51425.1"/>
    <property type="molecule type" value="Genomic_DNA"/>
</dbReference>
<reference evidence="7" key="7">
    <citation type="submission" date="2018-07" db="EMBL/GenBank/DDBJ databases">
        <authorList>
            <person name="Shah S."/>
            <person name="Brown T."/>
            <person name="Auld S."/>
            <person name="Bratton K."/>
            <person name="Narechania A."/>
            <person name="Mathema B."/>
            <person name="Gandhi N."/>
        </authorList>
    </citation>
    <scope>NUCLEOTIDE SEQUENCE</scope>
    <source>
        <strain evidence="7">32301_S10</strain>
    </source>
</reference>
<dbReference type="STRING" id="115862.BBG46_16805"/>
<dbReference type="EMBL" id="CSAE01000317">
    <property type="protein sequence ID" value="COW08906.1"/>
    <property type="molecule type" value="Genomic_DNA"/>
</dbReference>
<dbReference type="Proteomes" id="UP000300237">
    <property type="component" value="Chromosome"/>
</dbReference>
<dbReference type="Proteomes" id="UP000256381">
    <property type="component" value="Unassembled WGS sequence"/>
</dbReference>
<dbReference type="EMBL" id="COPH01000009">
    <property type="protein sequence ID" value="CLV89160.1"/>
    <property type="molecule type" value="Genomic_DNA"/>
</dbReference>
<evidence type="ECO:0000313" key="1">
    <source>
        <dbReference type="EMBL" id="CFE48917.1"/>
    </source>
</evidence>
<evidence type="ECO:0000313" key="2">
    <source>
        <dbReference type="EMBL" id="CKR03955.1"/>
    </source>
</evidence>
<reference evidence="9 10" key="2">
    <citation type="submission" date="2015-03" db="EMBL/GenBank/DDBJ databases">
        <authorList>
            <consortium name="Pathogen Informatics"/>
        </authorList>
    </citation>
    <scope>NUCLEOTIDE SEQUENCE [LARGE SCALE GENOMIC DNA]</scope>
    <source>
        <strain evidence="2 12">Bir 185</strain>
        <strain evidence="1 10">H09601792</strain>
        <strain evidence="9">K00500041</strain>
    </source>
</reference>
<evidence type="ECO:0000313" key="15">
    <source>
        <dbReference type="Proteomes" id="UP000300237"/>
    </source>
</evidence>
<proteinExistence type="predicted"/>
<dbReference type="Proteomes" id="UP000050139">
    <property type="component" value="Unassembled WGS sequence"/>
</dbReference>
<sequence>MSSPVSSRRLANLVKESLQGSVLGGVVSDAVLPAVSDDVKPGAGEDAYRVPVVVAAGSGAVVQVGGLEVGSAAVAGEVADTVAELFVCRPTEPDVGDFVGLAGGAGDAGQAGQQFGLGVGVRGESFGARRRLALSTVGASGATAGLRKTHDGHHGCQARGALTQRRLYIGNPSEITDTRMVHQ</sequence>